<dbReference type="GO" id="GO:0005319">
    <property type="term" value="F:lipid transporter activity"/>
    <property type="evidence" value="ECO:0007669"/>
    <property type="project" value="InterPro"/>
</dbReference>
<sequence length="2285" mass="256265">MKTNISVSMSQLTITIFLLQLPLLFFPLHSLAAATDPWEGGGTPICSTECTIAASKLSYVPGNTYYYFYTCQSNVELKGVEDGISKLEWKKQVQLTWLSPCDVAINVNVTGSQSGPDDMFLQKYPLVAAVSGDGRIHHVCSHPNDESWSINIKKGIASIFQNSLPSFSTIRAPQNLTEMDVIGNCSTKYQVEGEGSHFVVTKEKNHRQCQQRYYSPSETHVPWLKAPLPIQESWSKCTQEISNGIYTSVKCEDVNVVKPMYGSYKFVRAMQESELRYQYQSMNNNQSHYVNWTISQVELVKQSLNYDYQEPRKNQSLIPDLEQALVNICHKTMKSMERDTARFMSQVIHLMRRVPQNSLPQFLKRIRSKQICPDNNPKLESLFLDAITYVQESGSINIMAEEIASGRVTNGRSALYAAAFYMMSRPNLTEVEVLVPVFELQQPVPSVFLAAASLVNTYCRRVEQCETQPPVQTILISLNSRLQGHCSPLSDVEEQRKGLITFKVLGNLGVMSSEVATTAIRCVRTEGVVTSVRVAAAQAFRLVPCHQMRWRALLGVTLDKTLKAEVRIAAYLAGIRCASRVTTQELVNRLTTMEDTHVRGFVFSHLHNLLKTEAPDKQHLRYRFINIVLPSDYEEDLRKYSRNIDLSYWETSLGVGAGLESNIVYSPGSFVPRFLDFNLTAALDGIPLNIGEFGARIQGLEPILAQVFGPGGYFVNSSYGQIFQDIARLIFQGEDIMEGWQDGSDTASLLASFLSKIYFHRESEVQGELYFRYKGQELVFASITEPLQELKPVTLRNRLVSFIHNFFTSLTDINTDSARTLQVDLDYSFPTIQGTPLKLQLVANTVAALKIHKNLPLILSGSPHEQNTLNFSLSFSTALDGFVGYDSHISQNGIRTKNLISNSNGVSIIARTRSNSEVEFKLELPQRMEMINMESETFLMKRMNVSVPETKITPPSMIDTRTILKSCITTLDSSLGLKMCYDVDLPNVFLSNSLPLVSRPVTAKLMLDKFDPAMKGYLINANFQRSQTLRKIVFIIQTYGSSKTIVSDASVTYMKEREYESLTLYLHGGSNVINNLWISLPTKEGESGVEVFYSYISQDVDFSRGVKLSLTHASSVTSEALECFVYYGANRLFPPDSRVFEAAVNTAIKRPNHVSVDTVVRTMHNLTDYMEFDLGAGGELEYRTSYHLLVPIKLHKMEFLGGLGTWRVVCFLRKTSEARLRAQYVSSFKITRGGELGTTEMKGELTLYDQVNQKGATLQVLQPSTYSPTPMHLDAFSTFLSLQTLYIQTGSSYVLKFLLDAPHYMNTLKAALQATPDLEKDSIILECGINSGSVTLLQVFGPSSVVLTHSLTNIQTELAVVTNVYNSTRRFFFGGNFTIRNNAQVISLRVMKNQQHPVFVFKLDTSSPQSDMTIINTSLILHVYINFQATFRFTPWFLSLDFNSLLLPGLRRIKGQLEYVRLSGKGSGQVWWESNRGQVGNVSAQAVFIQNKPQQPLYSILGRVRMPVNSPPVSVWLCADLGATSHANSYGLLIAFPEGPTHVLELSNDVGRDLGDAEPFLYGDRSTSFPFADDKVAIALLKRLMNTFLGDDSIPYYREWDSDSTLFVPDVHYHQLATSHYNFTPYALHHLPALNIHKGHYKPLLLDSIPLEPLSLSSSHSHTNPEPFYSKTYMRYKNMNTKREYKCLMDLGWEPQRDTNQGFLLSTRINYKLPMRHNTTFSSKLHYKASSRVSFISLQGQVFMLDPENHLFFNYTWLDSPNLFSVVLQANNPNSELSTSPPPLCSLPVQLGPHPYPEPHPITYNMLEWDVAKSTTDEIRSFNISADLEAVKEAVKDAIEIILPREYINQETLIIGGGGGEEGADQNELGIGGEEICGESEDQTGCNLRRTGTPLDLSFCSRYYRSDLDTHTLLLQSPRAAVQAKYSPSEISLQFYPDRNVRSAKYEVSARSSLSYYGTKYEGRVSHPSISKDMAIQMEYSSNDTGIQGTFELDVFPDIADKLTGSLCSNFIANNTLRVEGNFTTRVLNFQPAMVVVASVAPQTLGLHVAFKRNDSDLPLLSLITKYDHIRESEATMALLVAEKQSILVDLEGVVKRETGPQCMGTSLSLATFTSVLGRRNFRLASCHPGFIQLGGEEVVEGREDPGSNWYEGVTPERYGPSSDGVVRDEPESDGVDGDEPEGDIFGRGEPVSDETDEAEESNDLEKDEGEREPLEEEALETYTATLGLLGSQKVEASVYKTVTRQETNTVALIQIKSTLPYLDFVYRQQHFTRWKVTKQLLTLV</sequence>
<dbReference type="Gene3D" id="1.25.10.20">
    <property type="entry name" value="Vitellinogen, superhelical"/>
    <property type="match status" value="1"/>
</dbReference>
<evidence type="ECO:0000259" key="8">
    <source>
        <dbReference type="PROSITE" id="PS51211"/>
    </source>
</evidence>
<protein>
    <recommendedName>
        <fullName evidence="8">Vitellogenin domain-containing protein</fullName>
    </recommendedName>
</protein>
<evidence type="ECO:0000256" key="3">
    <source>
        <dbReference type="ARBA" id="ARBA00023157"/>
    </source>
</evidence>
<evidence type="ECO:0000256" key="1">
    <source>
        <dbReference type="ARBA" id="ARBA00022729"/>
    </source>
</evidence>
<dbReference type="PANTHER" id="PTHR23345">
    <property type="entry name" value="VITELLOGENIN-RELATED"/>
    <property type="match status" value="1"/>
</dbReference>
<feature type="domain" description="Vitellogenin" evidence="8">
    <location>
        <begin position="59"/>
        <end position="675"/>
    </location>
</feature>
<proteinExistence type="predicted"/>
<dbReference type="SUPFAM" id="SSF48431">
    <property type="entry name" value="Lipovitellin-phosvitin complex, superhelical domain"/>
    <property type="match status" value="1"/>
</dbReference>
<dbReference type="SUPFAM" id="SSF56968">
    <property type="entry name" value="Lipovitellin-phosvitin complex, beta-sheet shell regions"/>
    <property type="match status" value="2"/>
</dbReference>
<dbReference type="Gene3D" id="2.20.50.20">
    <property type="entry name" value="Lipovitellin. Chain A, domain 3"/>
    <property type="match status" value="1"/>
</dbReference>
<keyword evidence="10" id="KW-1185">Reference proteome</keyword>
<evidence type="ECO:0000256" key="6">
    <source>
        <dbReference type="SAM" id="MobiDB-lite"/>
    </source>
</evidence>
<organism evidence="9 10">
    <name type="scientific">Petrolisthes cinctipes</name>
    <name type="common">Flat porcelain crab</name>
    <dbReference type="NCBI Taxonomy" id="88211"/>
    <lineage>
        <taxon>Eukaryota</taxon>
        <taxon>Metazoa</taxon>
        <taxon>Ecdysozoa</taxon>
        <taxon>Arthropoda</taxon>
        <taxon>Crustacea</taxon>
        <taxon>Multicrustacea</taxon>
        <taxon>Malacostraca</taxon>
        <taxon>Eumalacostraca</taxon>
        <taxon>Eucarida</taxon>
        <taxon>Decapoda</taxon>
        <taxon>Pleocyemata</taxon>
        <taxon>Anomura</taxon>
        <taxon>Galatheoidea</taxon>
        <taxon>Porcellanidae</taxon>
        <taxon>Petrolisthes</taxon>
    </lineage>
</organism>
<evidence type="ECO:0000313" key="10">
    <source>
        <dbReference type="Proteomes" id="UP001286313"/>
    </source>
</evidence>
<dbReference type="PROSITE" id="PS51211">
    <property type="entry name" value="VITELLOGENIN"/>
    <property type="match status" value="1"/>
</dbReference>
<dbReference type="InterPro" id="IPR015819">
    <property type="entry name" value="Lipid_transp_b-sht_shell"/>
</dbReference>
<feature type="chain" id="PRO_5042152254" description="Vitellogenin domain-containing protein" evidence="7">
    <location>
        <begin position="34"/>
        <end position="2285"/>
    </location>
</feature>
<dbReference type="InterPro" id="IPR050733">
    <property type="entry name" value="Vitellogenin/Apolipophorin"/>
</dbReference>
<dbReference type="InterPro" id="IPR015255">
    <property type="entry name" value="Vitellinogen_open_b-sht"/>
</dbReference>
<dbReference type="InterPro" id="IPR011030">
    <property type="entry name" value="Lipovitellin_superhlx_dom"/>
</dbReference>
<keyword evidence="4" id="KW-0325">Glycoprotein</keyword>
<keyword evidence="2" id="KW-0758">Storage protein</keyword>
<name>A0AAE1KRA7_PETCI</name>
<dbReference type="SMART" id="SM01169">
    <property type="entry name" value="DUF1943"/>
    <property type="match status" value="1"/>
</dbReference>
<dbReference type="EMBL" id="JAWQEG010001026">
    <property type="protein sequence ID" value="KAK3883086.1"/>
    <property type="molecule type" value="Genomic_DNA"/>
</dbReference>
<feature type="compositionally biased region" description="Acidic residues" evidence="6">
    <location>
        <begin position="2171"/>
        <end position="2183"/>
    </location>
</feature>
<evidence type="ECO:0000313" key="9">
    <source>
        <dbReference type="EMBL" id="KAK3883086.1"/>
    </source>
</evidence>
<keyword evidence="1 7" id="KW-0732">Signal</keyword>
<keyword evidence="3" id="KW-1015">Disulfide bond</keyword>
<feature type="compositionally biased region" description="Acidic residues" evidence="6">
    <location>
        <begin position="2192"/>
        <end position="2208"/>
    </location>
</feature>
<comment type="caution">
    <text evidence="9">The sequence shown here is derived from an EMBL/GenBank/DDBJ whole genome shotgun (WGS) entry which is preliminary data.</text>
</comment>
<evidence type="ECO:0000256" key="2">
    <source>
        <dbReference type="ARBA" id="ARBA00022761"/>
    </source>
</evidence>
<comment type="caution">
    <text evidence="5">Lacks conserved residue(s) required for the propagation of feature annotation.</text>
</comment>
<feature type="signal peptide" evidence="7">
    <location>
        <begin position="1"/>
        <end position="33"/>
    </location>
</feature>
<dbReference type="Pfam" id="PF01347">
    <property type="entry name" value="Vitellogenin_N"/>
    <property type="match status" value="1"/>
</dbReference>
<dbReference type="Gene3D" id="2.30.230.10">
    <property type="entry name" value="Lipovitellin, beta-sheet shell regions, chain A"/>
    <property type="match status" value="1"/>
</dbReference>
<dbReference type="Gene3D" id="2.20.80.10">
    <property type="entry name" value="Lipovitellin-phosvitin complex, chain A, domain 4"/>
    <property type="match status" value="1"/>
</dbReference>
<dbReference type="Pfam" id="PF09172">
    <property type="entry name" value="Vit_open_b-sht"/>
    <property type="match status" value="1"/>
</dbReference>
<dbReference type="SMART" id="SM00638">
    <property type="entry name" value="LPD_N"/>
    <property type="match status" value="1"/>
</dbReference>
<dbReference type="InterPro" id="IPR015816">
    <property type="entry name" value="Vitellinogen_b-sht_N"/>
</dbReference>
<dbReference type="InterPro" id="IPR015817">
    <property type="entry name" value="Vitellinogen_open_b-sht_sub1"/>
</dbReference>
<gene>
    <name evidence="9" type="ORF">Pcinc_012580</name>
</gene>
<dbReference type="GO" id="GO:0045735">
    <property type="term" value="F:nutrient reservoir activity"/>
    <property type="evidence" value="ECO:0007669"/>
    <property type="project" value="UniProtKB-KW"/>
</dbReference>
<evidence type="ECO:0000256" key="5">
    <source>
        <dbReference type="PROSITE-ProRule" id="PRU00557"/>
    </source>
</evidence>
<dbReference type="PANTHER" id="PTHR23345:SF15">
    <property type="entry name" value="VITELLOGENIN 1-RELATED"/>
    <property type="match status" value="1"/>
</dbReference>
<evidence type="ECO:0000256" key="4">
    <source>
        <dbReference type="ARBA" id="ARBA00023180"/>
    </source>
</evidence>
<dbReference type="Proteomes" id="UP001286313">
    <property type="component" value="Unassembled WGS sequence"/>
</dbReference>
<evidence type="ECO:0000256" key="7">
    <source>
        <dbReference type="SAM" id="SignalP"/>
    </source>
</evidence>
<feature type="region of interest" description="Disordered" evidence="6">
    <location>
        <begin position="2138"/>
        <end position="2216"/>
    </location>
</feature>
<reference evidence="9" key="1">
    <citation type="submission" date="2023-10" db="EMBL/GenBank/DDBJ databases">
        <title>Genome assemblies of two species of porcelain crab, Petrolisthes cinctipes and Petrolisthes manimaculis (Anomura: Porcellanidae).</title>
        <authorList>
            <person name="Angst P."/>
        </authorList>
    </citation>
    <scope>NUCLEOTIDE SEQUENCE</scope>
    <source>
        <strain evidence="9">PB745_01</strain>
        <tissue evidence="9">Gill</tissue>
    </source>
</reference>
<dbReference type="InterPro" id="IPR001747">
    <property type="entry name" value="Vitellogenin_N"/>
</dbReference>
<accession>A0AAE1KRA7</accession>